<keyword evidence="5" id="KW-0997">Cell inner membrane</keyword>
<evidence type="ECO:0000256" key="5">
    <source>
        <dbReference type="ARBA" id="ARBA00022519"/>
    </source>
</evidence>
<proteinExistence type="inferred from homology"/>
<dbReference type="GO" id="GO:0140359">
    <property type="term" value="F:ABC-type transporter activity"/>
    <property type="evidence" value="ECO:0007669"/>
    <property type="project" value="InterPro"/>
</dbReference>
<organism evidence="11 12">
    <name type="scientific">Candidatus Allofournierella pullicola</name>
    <dbReference type="NCBI Taxonomy" id="2838596"/>
    <lineage>
        <taxon>Bacteria</taxon>
        <taxon>Bacillati</taxon>
        <taxon>Bacillota</taxon>
        <taxon>Clostridia</taxon>
        <taxon>Eubacteriales</taxon>
        <taxon>Oscillospiraceae</taxon>
        <taxon>Allofournierella</taxon>
    </lineage>
</organism>
<dbReference type="AlphaFoldDB" id="A0A9D1V5T9"/>
<evidence type="ECO:0000256" key="2">
    <source>
        <dbReference type="ARBA" id="ARBA00007783"/>
    </source>
</evidence>
<dbReference type="InterPro" id="IPR047817">
    <property type="entry name" value="ABC2_TM_bact-type"/>
</dbReference>
<feature type="domain" description="ABC transmembrane type-2" evidence="10">
    <location>
        <begin position="35"/>
        <end position="257"/>
    </location>
</feature>
<reference evidence="11" key="1">
    <citation type="journal article" date="2021" name="PeerJ">
        <title>Extensive microbial diversity within the chicken gut microbiome revealed by metagenomics and culture.</title>
        <authorList>
            <person name="Gilroy R."/>
            <person name="Ravi A."/>
            <person name="Getino M."/>
            <person name="Pursley I."/>
            <person name="Horton D.L."/>
            <person name="Alikhan N.F."/>
            <person name="Baker D."/>
            <person name="Gharbi K."/>
            <person name="Hall N."/>
            <person name="Watson M."/>
            <person name="Adriaenssens E.M."/>
            <person name="Foster-Nyarko E."/>
            <person name="Jarju S."/>
            <person name="Secka A."/>
            <person name="Antonio M."/>
            <person name="Oren A."/>
            <person name="Chaudhuri R.R."/>
            <person name="La Ragione R."/>
            <person name="Hildebrand F."/>
            <person name="Pallen M.J."/>
        </authorList>
    </citation>
    <scope>NUCLEOTIDE SEQUENCE</scope>
    <source>
        <strain evidence="11">2239</strain>
    </source>
</reference>
<evidence type="ECO:0000256" key="8">
    <source>
        <dbReference type="ARBA" id="ARBA00023136"/>
    </source>
</evidence>
<dbReference type="PANTHER" id="PTHR30413:SF8">
    <property type="entry name" value="TRANSPORT PERMEASE PROTEIN"/>
    <property type="match status" value="1"/>
</dbReference>
<evidence type="ECO:0000313" key="11">
    <source>
        <dbReference type="EMBL" id="HIX06651.1"/>
    </source>
</evidence>
<evidence type="ECO:0000313" key="12">
    <source>
        <dbReference type="Proteomes" id="UP000824193"/>
    </source>
</evidence>
<dbReference type="EMBL" id="DXFW01000039">
    <property type="protein sequence ID" value="HIX06651.1"/>
    <property type="molecule type" value="Genomic_DNA"/>
</dbReference>
<dbReference type="Pfam" id="PF01061">
    <property type="entry name" value="ABC2_membrane"/>
    <property type="match status" value="1"/>
</dbReference>
<feature type="transmembrane region" description="Helical" evidence="9">
    <location>
        <begin position="71"/>
        <end position="96"/>
    </location>
</feature>
<feature type="transmembrane region" description="Helical" evidence="9">
    <location>
        <begin position="179"/>
        <end position="195"/>
    </location>
</feature>
<evidence type="ECO:0000256" key="6">
    <source>
        <dbReference type="ARBA" id="ARBA00022692"/>
    </source>
</evidence>
<comment type="subcellular location">
    <subcellularLocation>
        <location evidence="1">Cell inner membrane</location>
        <topology evidence="1">Multi-pass membrane protein</topology>
    </subcellularLocation>
    <subcellularLocation>
        <location evidence="9">Cell membrane</location>
        <topology evidence="9">Multi-pass membrane protein</topology>
    </subcellularLocation>
</comment>
<keyword evidence="4 9" id="KW-1003">Cell membrane</keyword>
<feature type="transmembrane region" description="Helical" evidence="9">
    <location>
        <begin position="231"/>
        <end position="254"/>
    </location>
</feature>
<comment type="similarity">
    <text evidence="2 9">Belongs to the ABC-2 integral membrane protein family.</text>
</comment>
<evidence type="ECO:0000256" key="9">
    <source>
        <dbReference type="RuleBase" id="RU361157"/>
    </source>
</evidence>
<sequence length="265" mass="30626">MNTVKLYIKDFLRYRYLLYNLISRDFKLKYRRSVLGVAWSVLNPLLMCGVMVVVFGSLFQFRGEGITNYPVYLVIGQLMFTFFRESTTMAMGSVMANAMLLRKVYIPKYVFPLEKTCFGLVNYFFSFIALIIIMLITRSPLHATVLLAVYPILTMFLFSLGVGLVLSTMAVFFRDVIHLWEVFTTVLMYFSAIFYDPAQFGNVYLETLIKFNPIYWYITAFRAAVLDGQLLTFNMVIICGACSLAMLAFGLLVFKKNQDKFVLYM</sequence>
<feature type="transmembrane region" description="Helical" evidence="9">
    <location>
        <begin position="34"/>
        <end position="59"/>
    </location>
</feature>
<dbReference type="PROSITE" id="PS51012">
    <property type="entry name" value="ABC_TM2"/>
    <property type="match status" value="1"/>
</dbReference>
<evidence type="ECO:0000259" key="10">
    <source>
        <dbReference type="PROSITE" id="PS51012"/>
    </source>
</evidence>
<dbReference type="PANTHER" id="PTHR30413">
    <property type="entry name" value="INNER MEMBRANE TRANSPORT PERMEASE"/>
    <property type="match status" value="1"/>
</dbReference>
<dbReference type="Proteomes" id="UP000824193">
    <property type="component" value="Unassembled WGS sequence"/>
</dbReference>
<keyword evidence="7 9" id="KW-1133">Transmembrane helix</keyword>
<gene>
    <name evidence="11" type="ORF">H9865_11250</name>
</gene>
<dbReference type="GO" id="GO:0005886">
    <property type="term" value="C:plasma membrane"/>
    <property type="evidence" value="ECO:0007669"/>
    <property type="project" value="UniProtKB-SubCell"/>
</dbReference>
<accession>A0A9D1V5T9</accession>
<feature type="transmembrane region" description="Helical" evidence="9">
    <location>
        <begin position="148"/>
        <end position="172"/>
    </location>
</feature>
<keyword evidence="8 9" id="KW-0472">Membrane</keyword>
<dbReference type="InterPro" id="IPR013525">
    <property type="entry name" value="ABC2_TM"/>
</dbReference>
<comment type="caution">
    <text evidence="11">The sequence shown here is derived from an EMBL/GenBank/DDBJ whole genome shotgun (WGS) entry which is preliminary data.</text>
</comment>
<feature type="transmembrane region" description="Helical" evidence="9">
    <location>
        <begin position="117"/>
        <end position="136"/>
    </location>
</feature>
<name>A0A9D1V5T9_9FIRM</name>
<protein>
    <recommendedName>
        <fullName evidence="9">Transport permease protein</fullName>
    </recommendedName>
</protein>
<dbReference type="GO" id="GO:0015920">
    <property type="term" value="P:lipopolysaccharide transport"/>
    <property type="evidence" value="ECO:0007669"/>
    <property type="project" value="TreeGrafter"/>
</dbReference>
<evidence type="ECO:0000256" key="7">
    <source>
        <dbReference type="ARBA" id="ARBA00022989"/>
    </source>
</evidence>
<evidence type="ECO:0000256" key="1">
    <source>
        <dbReference type="ARBA" id="ARBA00004429"/>
    </source>
</evidence>
<keyword evidence="6 9" id="KW-0812">Transmembrane</keyword>
<evidence type="ECO:0000256" key="3">
    <source>
        <dbReference type="ARBA" id="ARBA00022448"/>
    </source>
</evidence>
<reference evidence="11" key="2">
    <citation type="submission" date="2021-04" db="EMBL/GenBank/DDBJ databases">
        <authorList>
            <person name="Gilroy R."/>
        </authorList>
    </citation>
    <scope>NUCLEOTIDE SEQUENCE</scope>
    <source>
        <strain evidence="11">2239</strain>
    </source>
</reference>
<keyword evidence="3 9" id="KW-0813">Transport</keyword>
<evidence type="ECO:0000256" key="4">
    <source>
        <dbReference type="ARBA" id="ARBA00022475"/>
    </source>
</evidence>